<organism evidence="1 2">
    <name type="scientific">Sanghuangporus baumii</name>
    <name type="common">Phellinus baumii</name>
    <dbReference type="NCBI Taxonomy" id="108892"/>
    <lineage>
        <taxon>Eukaryota</taxon>
        <taxon>Fungi</taxon>
        <taxon>Dikarya</taxon>
        <taxon>Basidiomycota</taxon>
        <taxon>Agaricomycotina</taxon>
        <taxon>Agaricomycetes</taxon>
        <taxon>Hymenochaetales</taxon>
        <taxon>Hymenochaetaceae</taxon>
        <taxon>Sanghuangporus</taxon>
    </lineage>
</organism>
<dbReference type="Proteomes" id="UP000757232">
    <property type="component" value="Unassembled WGS sequence"/>
</dbReference>
<proteinExistence type="predicted"/>
<sequence>MSILRLLPSLRHLRYKVAVVSRSVSLLLSVVSNFNEADAGDRTICPSLETLHLQGLEFLEDRDETLEALAEMPGSRAKIQESFRTIRTYINGKRDQILTIDISKLHEHIDDLWIVGPGHPGITAESRRVGFL</sequence>
<protein>
    <submittedName>
        <fullName evidence="1">Uncharacterized protein</fullName>
    </submittedName>
</protein>
<dbReference type="AlphaFoldDB" id="A0A9Q5HW61"/>
<evidence type="ECO:0000313" key="2">
    <source>
        <dbReference type="Proteomes" id="UP000757232"/>
    </source>
</evidence>
<comment type="caution">
    <text evidence="1">The sequence shown here is derived from an EMBL/GenBank/DDBJ whole genome shotgun (WGS) entry which is preliminary data.</text>
</comment>
<evidence type="ECO:0000313" key="1">
    <source>
        <dbReference type="EMBL" id="OCB86984.1"/>
    </source>
</evidence>
<keyword evidence="2" id="KW-1185">Reference proteome</keyword>
<accession>A0A9Q5HW61</accession>
<reference evidence="1" key="1">
    <citation type="submission" date="2016-06" db="EMBL/GenBank/DDBJ databases">
        <title>Draft Genome sequence of the fungus Inonotus baumii.</title>
        <authorList>
            <person name="Zhu H."/>
            <person name="Lin W."/>
        </authorList>
    </citation>
    <scope>NUCLEOTIDE SEQUENCE</scope>
    <source>
        <strain evidence="1">821</strain>
    </source>
</reference>
<dbReference type="EMBL" id="LNZH02000197">
    <property type="protein sequence ID" value="OCB86984.1"/>
    <property type="molecule type" value="Genomic_DNA"/>
</dbReference>
<name>A0A9Q5HW61_SANBA</name>
<gene>
    <name evidence="1" type="ORF">A7U60_g5956</name>
</gene>